<dbReference type="Proteomes" id="UP000823775">
    <property type="component" value="Unassembled WGS sequence"/>
</dbReference>
<evidence type="ECO:0000256" key="1">
    <source>
        <dbReference type="SAM" id="MobiDB-lite"/>
    </source>
</evidence>
<proteinExistence type="predicted"/>
<dbReference type="EMBL" id="JACEIK010006244">
    <property type="protein sequence ID" value="MCE2055326.1"/>
    <property type="molecule type" value="Genomic_DNA"/>
</dbReference>
<feature type="region of interest" description="Disordered" evidence="1">
    <location>
        <begin position="77"/>
        <end position="101"/>
    </location>
</feature>
<name>A0ABS8W1V0_DATST</name>
<reference evidence="2 3" key="1">
    <citation type="journal article" date="2021" name="BMC Genomics">
        <title>Datura genome reveals duplications of psychoactive alkaloid biosynthetic genes and high mutation rate following tissue culture.</title>
        <authorList>
            <person name="Rajewski A."/>
            <person name="Carter-House D."/>
            <person name="Stajich J."/>
            <person name="Litt A."/>
        </authorList>
    </citation>
    <scope>NUCLEOTIDE SEQUENCE [LARGE SCALE GENOMIC DNA]</scope>
    <source>
        <strain evidence="2">AR-01</strain>
    </source>
</reference>
<organism evidence="2 3">
    <name type="scientific">Datura stramonium</name>
    <name type="common">Jimsonweed</name>
    <name type="synonym">Common thornapple</name>
    <dbReference type="NCBI Taxonomy" id="4076"/>
    <lineage>
        <taxon>Eukaryota</taxon>
        <taxon>Viridiplantae</taxon>
        <taxon>Streptophyta</taxon>
        <taxon>Embryophyta</taxon>
        <taxon>Tracheophyta</taxon>
        <taxon>Spermatophyta</taxon>
        <taxon>Magnoliopsida</taxon>
        <taxon>eudicotyledons</taxon>
        <taxon>Gunneridae</taxon>
        <taxon>Pentapetalae</taxon>
        <taxon>asterids</taxon>
        <taxon>lamiids</taxon>
        <taxon>Solanales</taxon>
        <taxon>Solanaceae</taxon>
        <taxon>Solanoideae</taxon>
        <taxon>Datureae</taxon>
        <taxon>Datura</taxon>
    </lineage>
</organism>
<evidence type="ECO:0000313" key="2">
    <source>
        <dbReference type="EMBL" id="MCE2055326.1"/>
    </source>
</evidence>
<feature type="compositionally biased region" description="Low complexity" evidence="1">
    <location>
        <begin position="80"/>
        <end position="91"/>
    </location>
</feature>
<keyword evidence="3" id="KW-1185">Reference proteome</keyword>
<accession>A0ABS8W1V0</accession>
<evidence type="ECO:0000313" key="3">
    <source>
        <dbReference type="Proteomes" id="UP000823775"/>
    </source>
</evidence>
<comment type="caution">
    <text evidence="2">The sequence shown here is derived from an EMBL/GenBank/DDBJ whole genome shotgun (WGS) entry which is preliminary data.</text>
</comment>
<sequence>VESPKEDVFIPEDDQVRDEQVGPNQAPPRFIATPVLQETFAYFQTSSYGGTFQKVMDIAKDVEYMRRQEFGDARDKRYCTSSSYSGTSSGGRDFSAKSFHPPFGRPIQETIQSFEGGYFGWGYYNSGQGLQGYFQISSGHRGYSDHSRSNK</sequence>
<feature type="non-terminal residue" evidence="2">
    <location>
        <position position="1"/>
    </location>
</feature>
<protein>
    <submittedName>
        <fullName evidence="2">Uncharacterized protein</fullName>
    </submittedName>
</protein>
<feature type="region of interest" description="Disordered" evidence="1">
    <location>
        <begin position="1"/>
        <end position="28"/>
    </location>
</feature>
<gene>
    <name evidence="2" type="ORF">HAX54_042417</name>
</gene>